<dbReference type="EMBL" id="JBHSKG010000015">
    <property type="protein sequence ID" value="MFC5141286.1"/>
    <property type="molecule type" value="Genomic_DNA"/>
</dbReference>
<keyword evidence="1" id="KW-0812">Transmembrane</keyword>
<organism evidence="2 3">
    <name type="scientific">Actinomycetospora rhizophila</name>
    <dbReference type="NCBI Taxonomy" id="1416876"/>
    <lineage>
        <taxon>Bacteria</taxon>
        <taxon>Bacillati</taxon>
        <taxon>Actinomycetota</taxon>
        <taxon>Actinomycetes</taxon>
        <taxon>Pseudonocardiales</taxon>
        <taxon>Pseudonocardiaceae</taxon>
        <taxon>Actinomycetospora</taxon>
    </lineage>
</organism>
<name>A0ABV9ZKY7_9PSEU</name>
<dbReference type="RefSeq" id="WP_378023441.1">
    <property type="nucleotide sequence ID" value="NZ_JBHSKG010000015.1"/>
</dbReference>
<keyword evidence="1" id="KW-0472">Membrane</keyword>
<feature type="transmembrane region" description="Helical" evidence="1">
    <location>
        <begin position="209"/>
        <end position="229"/>
    </location>
</feature>
<protein>
    <submittedName>
        <fullName evidence="2">YoaK family protein</fullName>
    </submittedName>
</protein>
<feature type="transmembrane region" description="Helical" evidence="1">
    <location>
        <begin position="129"/>
        <end position="146"/>
    </location>
</feature>
<reference evidence="3" key="1">
    <citation type="journal article" date="2019" name="Int. J. Syst. Evol. Microbiol.">
        <title>The Global Catalogue of Microorganisms (GCM) 10K type strain sequencing project: providing services to taxonomists for standard genome sequencing and annotation.</title>
        <authorList>
            <consortium name="The Broad Institute Genomics Platform"/>
            <consortium name="The Broad Institute Genome Sequencing Center for Infectious Disease"/>
            <person name="Wu L."/>
            <person name="Ma J."/>
        </authorList>
    </citation>
    <scope>NUCLEOTIDE SEQUENCE [LARGE SCALE GENOMIC DNA]</scope>
    <source>
        <strain evidence="3">XZYJ18</strain>
    </source>
</reference>
<dbReference type="PANTHER" id="PTHR37314:SF4">
    <property type="entry name" value="UPF0700 TRANSMEMBRANE PROTEIN YOAK"/>
    <property type="match status" value="1"/>
</dbReference>
<keyword evidence="1" id="KW-1133">Transmembrane helix</keyword>
<proteinExistence type="predicted"/>
<feature type="transmembrane region" description="Helical" evidence="1">
    <location>
        <begin position="54"/>
        <end position="84"/>
    </location>
</feature>
<evidence type="ECO:0000313" key="3">
    <source>
        <dbReference type="Proteomes" id="UP001596175"/>
    </source>
</evidence>
<dbReference type="InterPro" id="IPR010699">
    <property type="entry name" value="DUF1275"/>
</dbReference>
<sequence length="243" mass="24123">MDAPGARSGSLVSGPVHGPLPILLLVMTTATGLVDAVSVLGLGRVFVANMTGNIVFLGFAVAGAPGFALAASLAALGGFLVGALAGGALATRRAHRRGHLLRDAALVETVLLLIAAGLLVGVTGTPDSGLASVVAALAAVALGLQNSVVRRLAVPDLTTTVLTMTLTGIAADVRSSGRAVVTRRVLAVVTMFLGAAAGAILVLHVGLAWALLPAPVLMLAIVLALAVGVRRPAPWQEPAGARS</sequence>
<feature type="transmembrane region" description="Helical" evidence="1">
    <location>
        <begin position="104"/>
        <end position="122"/>
    </location>
</feature>
<dbReference type="Proteomes" id="UP001596175">
    <property type="component" value="Unassembled WGS sequence"/>
</dbReference>
<feature type="transmembrane region" description="Helical" evidence="1">
    <location>
        <begin position="20"/>
        <end position="42"/>
    </location>
</feature>
<evidence type="ECO:0000256" key="1">
    <source>
        <dbReference type="SAM" id="Phobius"/>
    </source>
</evidence>
<keyword evidence="3" id="KW-1185">Reference proteome</keyword>
<gene>
    <name evidence="2" type="ORF">ACFPK1_23820</name>
</gene>
<accession>A0ABV9ZKY7</accession>
<dbReference type="Pfam" id="PF06912">
    <property type="entry name" value="DUF1275"/>
    <property type="match status" value="1"/>
</dbReference>
<dbReference type="PANTHER" id="PTHR37314">
    <property type="entry name" value="SLR0142 PROTEIN"/>
    <property type="match status" value="1"/>
</dbReference>
<feature type="transmembrane region" description="Helical" evidence="1">
    <location>
        <begin position="185"/>
        <end position="203"/>
    </location>
</feature>
<comment type="caution">
    <text evidence="2">The sequence shown here is derived from an EMBL/GenBank/DDBJ whole genome shotgun (WGS) entry which is preliminary data.</text>
</comment>
<evidence type="ECO:0000313" key="2">
    <source>
        <dbReference type="EMBL" id="MFC5141286.1"/>
    </source>
</evidence>